<dbReference type="Proteomes" id="UP000678499">
    <property type="component" value="Unassembled WGS sequence"/>
</dbReference>
<protein>
    <submittedName>
        <fullName evidence="1">Uncharacterized protein</fullName>
    </submittedName>
</protein>
<dbReference type="EMBL" id="CAJPEX010001126">
    <property type="protein sequence ID" value="CAG0918287.1"/>
    <property type="molecule type" value="Genomic_DNA"/>
</dbReference>
<dbReference type="EMBL" id="OA883163">
    <property type="protein sequence ID" value="CAD7278135.1"/>
    <property type="molecule type" value="Genomic_DNA"/>
</dbReference>
<organism evidence="1">
    <name type="scientific">Notodromas monacha</name>
    <dbReference type="NCBI Taxonomy" id="399045"/>
    <lineage>
        <taxon>Eukaryota</taxon>
        <taxon>Metazoa</taxon>
        <taxon>Ecdysozoa</taxon>
        <taxon>Arthropoda</taxon>
        <taxon>Crustacea</taxon>
        <taxon>Oligostraca</taxon>
        <taxon>Ostracoda</taxon>
        <taxon>Podocopa</taxon>
        <taxon>Podocopida</taxon>
        <taxon>Cypridocopina</taxon>
        <taxon>Cypridoidea</taxon>
        <taxon>Cyprididae</taxon>
        <taxon>Notodromas</taxon>
    </lineage>
</organism>
<accession>A0A7R9BPN6</accession>
<evidence type="ECO:0000313" key="1">
    <source>
        <dbReference type="EMBL" id="CAD7278135.1"/>
    </source>
</evidence>
<dbReference type="AlphaFoldDB" id="A0A7R9BPN6"/>
<evidence type="ECO:0000313" key="2">
    <source>
        <dbReference type="Proteomes" id="UP000678499"/>
    </source>
</evidence>
<name>A0A7R9BPN6_9CRUS</name>
<keyword evidence="2" id="KW-1185">Reference proteome</keyword>
<gene>
    <name evidence="1" type="ORF">NMOB1V02_LOCUS5846</name>
</gene>
<proteinExistence type="predicted"/>
<reference evidence="1" key="1">
    <citation type="submission" date="2020-11" db="EMBL/GenBank/DDBJ databases">
        <authorList>
            <person name="Tran Van P."/>
        </authorList>
    </citation>
    <scope>NUCLEOTIDE SEQUENCE</scope>
</reference>
<sequence length="175" mass="20377">MFSLEVLLPIQEKPQQMKRRLNLLLTLRLETVRKFETLSVAVADTFGSVPERQQEIADRRSGYRLGRNSLPQFDHPPIRIHTDSGHLHSYESEALTNTQALFTEYMFSNCELFFASFPHFDSRPFGCLLWIRVVLFPWPDSHCLPERSGGKENLALDSSGHFDGDEKLRKFRIYF</sequence>